<evidence type="ECO:0000256" key="1">
    <source>
        <dbReference type="SAM" id="MobiDB-lite"/>
    </source>
</evidence>
<dbReference type="EMBL" id="FXAH01000005">
    <property type="protein sequence ID" value="SMF32340.1"/>
    <property type="molecule type" value="Genomic_DNA"/>
</dbReference>
<feature type="compositionally biased region" description="Low complexity" evidence="1">
    <location>
        <begin position="106"/>
        <end position="118"/>
    </location>
</feature>
<name>A0A1X7EE21_TRICW</name>
<organism evidence="2 3">
    <name type="scientific">Trinickia caryophylli</name>
    <name type="common">Paraburkholderia caryophylli</name>
    <dbReference type="NCBI Taxonomy" id="28094"/>
    <lineage>
        <taxon>Bacteria</taxon>
        <taxon>Pseudomonadati</taxon>
        <taxon>Pseudomonadota</taxon>
        <taxon>Betaproteobacteria</taxon>
        <taxon>Burkholderiales</taxon>
        <taxon>Burkholderiaceae</taxon>
        <taxon>Trinickia</taxon>
    </lineage>
</organism>
<feature type="compositionally biased region" description="Polar residues" evidence="1">
    <location>
        <begin position="50"/>
        <end position="70"/>
    </location>
</feature>
<feature type="region of interest" description="Disordered" evidence="1">
    <location>
        <begin position="146"/>
        <end position="202"/>
    </location>
</feature>
<reference evidence="3" key="1">
    <citation type="submission" date="2017-04" db="EMBL/GenBank/DDBJ databases">
        <authorList>
            <person name="Varghese N."/>
            <person name="Submissions S."/>
        </authorList>
    </citation>
    <scope>NUCLEOTIDE SEQUENCE [LARGE SCALE GENOMIC DNA]</scope>
    <source>
        <strain evidence="3">Ballard 720</strain>
    </source>
</reference>
<dbReference type="STRING" id="28094.SAMN06295900_105261"/>
<dbReference type="AlphaFoldDB" id="A0A1X7EE21"/>
<protein>
    <submittedName>
        <fullName evidence="2">Uncharacterized protein</fullName>
    </submittedName>
</protein>
<feature type="compositionally biased region" description="Basic and acidic residues" evidence="1">
    <location>
        <begin position="35"/>
        <end position="47"/>
    </location>
</feature>
<evidence type="ECO:0000313" key="2">
    <source>
        <dbReference type="EMBL" id="SMF32340.1"/>
    </source>
</evidence>
<feature type="compositionally biased region" description="Polar residues" evidence="1">
    <location>
        <begin position="183"/>
        <end position="196"/>
    </location>
</feature>
<gene>
    <name evidence="2" type="ORF">SAMN06295900_105261</name>
</gene>
<accession>A0A1X7EE21</accession>
<keyword evidence="3" id="KW-1185">Reference proteome</keyword>
<feature type="region of interest" description="Disordered" evidence="1">
    <location>
        <begin position="1"/>
        <end position="120"/>
    </location>
</feature>
<proteinExistence type="predicted"/>
<feature type="compositionally biased region" description="Basic and acidic residues" evidence="1">
    <location>
        <begin position="161"/>
        <end position="170"/>
    </location>
</feature>
<sequence length="273" mass="29999">MRTEEHDVRAYVESEHGSDSHGGANRAEPPPLESSRMDSRQFADLRPRSPMQSRWSRQNGGNQEPSTSATHAWVASQREQPMPRVISPVSTLRSVSPPPGRPHVQPAPSHALPLHAPTPVHPPRPMSDNGDGYIPLLDGDAMPGVSGRQTRFSPRPIPSSHDGDWGDWHSRTSSPVFTEPPVSESSHSGWHDSQFQPDPTPGIPGMTGTGRPRPPGMNPANNPWTSQFRPWQNMMQGGFGIAAMIAETFINVVQSIAQIFQKWGESMVSLTRR</sequence>
<dbReference type="Proteomes" id="UP000192911">
    <property type="component" value="Unassembled WGS sequence"/>
</dbReference>
<feature type="compositionally biased region" description="Basic and acidic residues" evidence="1">
    <location>
        <begin position="1"/>
        <end position="19"/>
    </location>
</feature>
<evidence type="ECO:0000313" key="3">
    <source>
        <dbReference type="Proteomes" id="UP000192911"/>
    </source>
</evidence>